<evidence type="ECO:0000313" key="2">
    <source>
        <dbReference type="Proteomes" id="UP000238762"/>
    </source>
</evidence>
<comment type="caution">
    <text evidence="1">The sequence shown here is derived from an EMBL/GenBank/DDBJ whole genome shotgun (WGS) entry which is preliminary data.</text>
</comment>
<reference evidence="1 2" key="2">
    <citation type="submission" date="2018-03" db="EMBL/GenBank/DDBJ databases">
        <title>The ancient ancestry and fast evolution of plastids.</title>
        <authorList>
            <person name="Moore K.R."/>
            <person name="Magnabosco C."/>
            <person name="Momper L."/>
            <person name="Gold D.A."/>
            <person name="Bosak T."/>
            <person name="Fournier G.P."/>
        </authorList>
    </citation>
    <scope>NUCLEOTIDE SEQUENCE [LARGE SCALE GENOMIC DNA]</scope>
    <source>
        <strain evidence="1 2">CCAP 1448/3</strain>
    </source>
</reference>
<gene>
    <name evidence="1" type="ORF">C7B64_18735</name>
</gene>
<dbReference type="Proteomes" id="UP000238762">
    <property type="component" value="Unassembled WGS sequence"/>
</dbReference>
<reference evidence="1 2" key="1">
    <citation type="submission" date="2018-02" db="EMBL/GenBank/DDBJ databases">
        <authorList>
            <person name="Cohen D.B."/>
            <person name="Kent A.D."/>
        </authorList>
    </citation>
    <scope>NUCLEOTIDE SEQUENCE [LARGE SCALE GENOMIC DNA]</scope>
    <source>
        <strain evidence="1 2">CCAP 1448/3</strain>
    </source>
</reference>
<keyword evidence="2" id="KW-1185">Reference proteome</keyword>
<organism evidence="1 2">
    <name type="scientific">Merismopedia glauca CCAP 1448/3</name>
    <dbReference type="NCBI Taxonomy" id="1296344"/>
    <lineage>
        <taxon>Bacteria</taxon>
        <taxon>Bacillati</taxon>
        <taxon>Cyanobacteriota</taxon>
        <taxon>Cyanophyceae</taxon>
        <taxon>Synechococcales</taxon>
        <taxon>Merismopediaceae</taxon>
        <taxon>Merismopedia</taxon>
    </lineage>
</organism>
<name>A0A2T1BZJ5_9CYAN</name>
<evidence type="ECO:0000313" key="1">
    <source>
        <dbReference type="EMBL" id="PSB01374.1"/>
    </source>
</evidence>
<proteinExistence type="predicted"/>
<dbReference type="AlphaFoldDB" id="A0A2T1BZJ5"/>
<accession>A0A2T1BZJ5</accession>
<dbReference type="RefSeq" id="WP_106290206.1">
    <property type="nucleotide sequence ID" value="NZ_CAWNTC010000144.1"/>
</dbReference>
<protein>
    <submittedName>
        <fullName evidence="1">Uncharacterized protein</fullName>
    </submittedName>
</protein>
<dbReference type="OrthoDB" id="513003at2"/>
<dbReference type="EMBL" id="PVWJ01000112">
    <property type="protein sequence ID" value="PSB01374.1"/>
    <property type="molecule type" value="Genomic_DNA"/>
</dbReference>
<sequence>MTIASVEISANVPNSTSKFTQTLKSLLELLDLEDDDEYGTLRPTESAFKTTINLIVEAYEHLGEHFPQGRASTDDEGGIRINWKNRAQDLRVCLFCPSNLSEKAYIYHQKNDEYASDEQVDGVTLVRWLDWFNQP</sequence>